<gene>
    <name evidence="2" type="ORF">DPMN_091818</name>
</gene>
<evidence type="ECO:0000256" key="1">
    <source>
        <dbReference type="SAM" id="MobiDB-lite"/>
    </source>
</evidence>
<reference evidence="2" key="2">
    <citation type="submission" date="2020-11" db="EMBL/GenBank/DDBJ databases">
        <authorList>
            <person name="McCartney M.A."/>
            <person name="Auch B."/>
            <person name="Kono T."/>
            <person name="Mallez S."/>
            <person name="Becker A."/>
            <person name="Gohl D.M."/>
            <person name="Silverstein K.A.T."/>
            <person name="Koren S."/>
            <person name="Bechman K.B."/>
            <person name="Herman A."/>
            <person name="Abrahante J.E."/>
            <person name="Garbe J."/>
        </authorList>
    </citation>
    <scope>NUCLEOTIDE SEQUENCE</scope>
    <source>
        <strain evidence="2">Duluth1</strain>
        <tissue evidence="2">Whole animal</tissue>
    </source>
</reference>
<reference evidence="2" key="1">
    <citation type="journal article" date="2019" name="bioRxiv">
        <title>The Genome of the Zebra Mussel, Dreissena polymorpha: A Resource for Invasive Species Research.</title>
        <authorList>
            <person name="McCartney M.A."/>
            <person name="Auch B."/>
            <person name="Kono T."/>
            <person name="Mallez S."/>
            <person name="Zhang Y."/>
            <person name="Obille A."/>
            <person name="Becker A."/>
            <person name="Abrahante J.E."/>
            <person name="Garbe J."/>
            <person name="Badalamenti J.P."/>
            <person name="Herman A."/>
            <person name="Mangelson H."/>
            <person name="Liachko I."/>
            <person name="Sullivan S."/>
            <person name="Sone E.D."/>
            <person name="Koren S."/>
            <person name="Silverstein K.A.T."/>
            <person name="Beckman K.B."/>
            <person name="Gohl D.M."/>
        </authorList>
    </citation>
    <scope>NUCLEOTIDE SEQUENCE</scope>
    <source>
        <strain evidence="2">Duluth1</strain>
        <tissue evidence="2">Whole animal</tissue>
    </source>
</reference>
<feature type="compositionally biased region" description="Basic and acidic residues" evidence="1">
    <location>
        <begin position="1"/>
        <end position="17"/>
    </location>
</feature>
<accession>A0A9D4R0B0</accession>
<organism evidence="2 3">
    <name type="scientific">Dreissena polymorpha</name>
    <name type="common">Zebra mussel</name>
    <name type="synonym">Mytilus polymorpha</name>
    <dbReference type="NCBI Taxonomy" id="45954"/>
    <lineage>
        <taxon>Eukaryota</taxon>
        <taxon>Metazoa</taxon>
        <taxon>Spiralia</taxon>
        <taxon>Lophotrochozoa</taxon>
        <taxon>Mollusca</taxon>
        <taxon>Bivalvia</taxon>
        <taxon>Autobranchia</taxon>
        <taxon>Heteroconchia</taxon>
        <taxon>Euheterodonta</taxon>
        <taxon>Imparidentia</taxon>
        <taxon>Neoheterodontei</taxon>
        <taxon>Myida</taxon>
        <taxon>Dreissenoidea</taxon>
        <taxon>Dreissenidae</taxon>
        <taxon>Dreissena</taxon>
    </lineage>
</organism>
<dbReference type="Proteomes" id="UP000828390">
    <property type="component" value="Unassembled WGS sequence"/>
</dbReference>
<protein>
    <submittedName>
        <fullName evidence="2">Uncharacterized protein</fullName>
    </submittedName>
</protein>
<keyword evidence="3" id="KW-1185">Reference proteome</keyword>
<proteinExistence type="predicted"/>
<evidence type="ECO:0000313" key="2">
    <source>
        <dbReference type="EMBL" id="KAH3849418.1"/>
    </source>
</evidence>
<sequence>MIRKTDNKDNKEHKDINTTRMRKFEKKDHERQIHRDKHCSEEKDREYHKRQKVR</sequence>
<name>A0A9D4R0B0_DREPO</name>
<feature type="compositionally biased region" description="Basic and acidic residues" evidence="1">
    <location>
        <begin position="25"/>
        <end position="47"/>
    </location>
</feature>
<dbReference type="AlphaFoldDB" id="A0A9D4R0B0"/>
<evidence type="ECO:0000313" key="3">
    <source>
        <dbReference type="Proteomes" id="UP000828390"/>
    </source>
</evidence>
<feature type="region of interest" description="Disordered" evidence="1">
    <location>
        <begin position="1"/>
        <end position="54"/>
    </location>
</feature>
<dbReference type="EMBL" id="JAIWYP010000003">
    <property type="protein sequence ID" value="KAH3849418.1"/>
    <property type="molecule type" value="Genomic_DNA"/>
</dbReference>
<comment type="caution">
    <text evidence="2">The sequence shown here is derived from an EMBL/GenBank/DDBJ whole genome shotgun (WGS) entry which is preliminary data.</text>
</comment>